<dbReference type="PRINTS" id="PR00081">
    <property type="entry name" value="GDHRDH"/>
</dbReference>
<comment type="similarity">
    <text evidence="1">Belongs to the short-chain dehydrogenases/reductases (SDR) family.</text>
</comment>
<dbReference type="STRING" id="671987.R0KBR5"/>
<reference evidence="6 7" key="2">
    <citation type="journal article" date="2013" name="PLoS Genet.">
        <title>Comparative genome structure, secondary metabolite, and effector coding capacity across Cochliobolus pathogens.</title>
        <authorList>
            <person name="Condon B.J."/>
            <person name="Leng Y."/>
            <person name="Wu D."/>
            <person name="Bushley K.E."/>
            <person name="Ohm R.A."/>
            <person name="Otillar R."/>
            <person name="Martin J."/>
            <person name="Schackwitz W."/>
            <person name="Grimwood J."/>
            <person name="MohdZainudin N."/>
            <person name="Xue C."/>
            <person name="Wang R."/>
            <person name="Manning V.A."/>
            <person name="Dhillon B."/>
            <person name="Tu Z.J."/>
            <person name="Steffenson B.J."/>
            <person name="Salamov A."/>
            <person name="Sun H."/>
            <person name="Lowry S."/>
            <person name="LaButti K."/>
            <person name="Han J."/>
            <person name="Copeland A."/>
            <person name="Lindquist E."/>
            <person name="Barry K."/>
            <person name="Schmutz J."/>
            <person name="Baker S.E."/>
            <person name="Ciuffetti L.M."/>
            <person name="Grigoriev I.V."/>
            <person name="Zhong S."/>
            <person name="Turgeon B.G."/>
        </authorList>
    </citation>
    <scope>NUCLEOTIDE SEQUENCE [LARGE SCALE GENOMIC DNA]</scope>
    <source>
        <strain evidence="7">28A</strain>
    </source>
</reference>
<protein>
    <recommendedName>
        <fullName evidence="5">NADP-dependent mannitol dehydrogenase</fullName>
        <ecNumber evidence="4">1.1.1.138</ecNumber>
    </recommendedName>
</protein>
<dbReference type="PANTHER" id="PTHR43008:SF12">
    <property type="entry name" value="OXIDOREDUCTASE, SHORT CHAIN DEHYDROGENASE_REDUCTASE FAMILY (AFU_ORTHOLOGUE AFUA_6G13830)"/>
    <property type="match status" value="1"/>
</dbReference>
<evidence type="ECO:0000256" key="5">
    <source>
        <dbReference type="ARBA" id="ARBA00069279"/>
    </source>
</evidence>
<dbReference type="PRINTS" id="PR00080">
    <property type="entry name" value="SDRFAMILY"/>
</dbReference>
<dbReference type="CDD" id="cd05352">
    <property type="entry name" value="MDH-like_SDR_c"/>
    <property type="match status" value="1"/>
</dbReference>
<keyword evidence="3" id="KW-0560">Oxidoreductase</keyword>
<dbReference type="Gene3D" id="3.40.50.720">
    <property type="entry name" value="NAD(P)-binding Rossmann-like Domain"/>
    <property type="match status" value="1"/>
</dbReference>
<keyword evidence="7" id="KW-1185">Reference proteome</keyword>
<dbReference type="RefSeq" id="XP_008022246.1">
    <property type="nucleotide sequence ID" value="XM_008024055.1"/>
</dbReference>
<evidence type="ECO:0000256" key="2">
    <source>
        <dbReference type="ARBA" id="ARBA00022857"/>
    </source>
</evidence>
<dbReference type="AlphaFoldDB" id="R0KBR5"/>
<dbReference type="GO" id="GO:0050085">
    <property type="term" value="F:mannitol 2-dehydrogenase (NADP+) activity"/>
    <property type="evidence" value="ECO:0007669"/>
    <property type="project" value="UniProtKB-EC"/>
</dbReference>
<evidence type="ECO:0000256" key="3">
    <source>
        <dbReference type="ARBA" id="ARBA00023002"/>
    </source>
</evidence>
<dbReference type="PROSITE" id="PS00061">
    <property type="entry name" value="ADH_SHORT"/>
    <property type="match status" value="1"/>
</dbReference>
<dbReference type="PANTHER" id="PTHR43008">
    <property type="entry name" value="BENZIL REDUCTASE"/>
    <property type="match status" value="1"/>
</dbReference>
<keyword evidence="2" id="KW-0521">NADP</keyword>
<dbReference type="InterPro" id="IPR036291">
    <property type="entry name" value="NAD(P)-bd_dom_sf"/>
</dbReference>
<dbReference type="Proteomes" id="UP000016935">
    <property type="component" value="Unassembled WGS sequence"/>
</dbReference>
<dbReference type="SUPFAM" id="SSF51735">
    <property type="entry name" value="NAD(P)-binding Rossmann-fold domains"/>
    <property type="match status" value="1"/>
</dbReference>
<dbReference type="InterPro" id="IPR002347">
    <property type="entry name" value="SDR_fam"/>
</dbReference>
<dbReference type="EC" id="1.1.1.138" evidence="4"/>
<dbReference type="Pfam" id="PF13561">
    <property type="entry name" value="adh_short_C2"/>
    <property type="match status" value="1"/>
</dbReference>
<dbReference type="OrthoDB" id="1888931at2759"/>
<dbReference type="eggNOG" id="KOG0725">
    <property type="taxonomic scope" value="Eukaryota"/>
</dbReference>
<dbReference type="GeneID" id="19394987"/>
<dbReference type="GO" id="GO:0019594">
    <property type="term" value="P:mannitol metabolic process"/>
    <property type="evidence" value="ECO:0007669"/>
    <property type="project" value="UniProtKB-ARBA"/>
</dbReference>
<accession>R0KBR5</accession>
<dbReference type="EMBL" id="KB908493">
    <property type="protein sequence ID" value="EOA90388.1"/>
    <property type="molecule type" value="Genomic_DNA"/>
</dbReference>
<proteinExistence type="inferred from homology"/>
<name>R0KBR5_EXST2</name>
<evidence type="ECO:0000256" key="4">
    <source>
        <dbReference type="ARBA" id="ARBA00066645"/>
    </source>
</evidence>
<dbReference type="InterPro" id="IPR020904">
    <property type="entry name" value="Sc_DH/Rdtase_CS"/>
</dbReference>
<sequence>MPLAKPANTDAHVTSQFSLKGKTAVVTGGVRGIGLAASRGLAEAGANVAVLYSSTKDADAIADSIAADTGVKVKAYKAAVENKDEITRVINTVAADFGGLDIVVANAGIANHHPAEDYTEQEWRHIMAVNLDGAFYTAQAAGVIFKAQGHGNVIFTASVSAMLVNLPQKQAAYNASKAGVVQLARCLSVEWVDFARVNCISPGFIATDMLDVHPREWREKWLDMVPGKRLCDTGELKGAYVFLASDASSYMTGANLVIDGGYTLP</sequence>
<evidence type="ECO:0000313" key="7">
    <source>
        <dbReference type="Proteomes" id="UP000016935"/>
    </source>
</evidence>
<dbReference type="FunFam" id="3.40.50.720:FF:000090">
    <property type="entry name" value="NADP-dependent mannitol dehydrogenase"/>
    <property type="match status" value="1"/>
</dbReference>
<evidence type="ECO:0000256" key="1">
    <source>
        <dbReference type="ARBA" id="ARBA00006484"/>
    </source>
</evidence>
<evidence type="ECO:0000313" key="6">
    <source>
        <dbReference type="EMBL" id="EOA90388.1"/>
    </source>
</evidence>
<dbReference type="GO" id="GO:0050664">
    <property type="term" value="F:oxidoreductase activity, acting on NAD(P)H, oxygen as acceptor"/>
    <property type="evidence" value="ECO:0007669"/>
    <property type="project" value="TreeGrafter"/>
</dbReference>
<reference evidence="6 7" key="1">
    <citation type="journal article" date="2012" name="PLoS Pathog.">
        <title>Diverse lifestyles and strategies of plant pathogenesis encoded in the genomes of eighteen Dothideomycetes fungi.</title>
        <authorList>
            <person name="Ohm R.A."/>
            <person name="Feau N."/>
            <person name="Henrissat B."/>
            <person name="Schoch C.L."/>
            <person name="Horwitz B.A."/>
            <person name="Barry K.W."/>
            <person name="Condon B.J."/>
            <person name="Copeland A.C."/>
            <person name="Dhillon B."/>
            <person name="Glaser F."/>
            <person name="Hesse C.N."/>
            <person name="Kosti I."/>
            <person name="LaButti K."/>
            <person name="Lindquist E.A."/>
            <person name="Lucas S."/>
            <person name="Salamov A.A."/>
            <person name="Bradshaw R.E."/>
            <person name="Ciuffetti L."/>
            <person name="Hamelin R.C."/>
            <person name="Kema G.H.J."/>
            <person name="Lawrence C."/>
            <person name="Scott J.A."/>
            <person name="Spatafora J.W."/>
            <person name="Turgeon B.G."/>
            <person name="de Wit P.J.G.M."/>
            <person name="Zhong S."/>
            <person name="Goodwin S.B."/>
            <person name="Grigoriev I.V."/>
        </authorList>
    </citation>
    <scope>NUCLEOTIDE SEQUENCE [LARGE SCALE GENOMIC DNA]</scope>
    <source>
        <strain evidence="7">28A</strain>
    </source>
</reference>
<gene>
    <name evidence="6" type="ORF">SETTUDRAFT_103478</name>
</gene>
<organism evidence="6 7">
    <name type="scientific">Exserohilum turcicum (strain 28A)</name>
    <name type="common">Northern leaf blight fungus</name>
    <name type="synonym">Setosphaeria turcica</name>
    <dbReference type="NCBI Taxonomy" id="671987"/>
    <lineage>
        <taxon>Eukaryota</taxon>
        <taxon>Fungi</taxon>
        <taxon>Dikarya</taxon>
        <taxon>Ascomycota</taxon>
        <taxon>Pezizomycotina</taxon>
        <taxon>Dothideomycetes</taxon>
        <taxon>Pleosporomycetidae</taxon>
        <taxon>Pleosporales</taxon>
        <taxon>Pleosporineae</taxon>
        <taxon>Pleosporaceae</taxon>
        <taxon>Exserohilum</taxon>
    </lineage>
</organism>
<dbReference type="HOGENOM" id="CLU_010194_1_1_1"/>